<name>A0A1I8GC73_9PLAT</name>
<reference evidence="4" key="1">
    <citation type="submission" date="2016-11" db="UniProtKB">
        <authorList>
            <consortium name="WormBaseParasite"/>
        </authorList>
    </citation>
    <scope>IDENTIFICATION</scope>
</reference>
<keyword evidence="3" id="KW-1185">Reference proteome</keyword>
<dbReference type="PANTHER" id="PTHR14611">
    <property type="entry name" value="TECTONIC FAMILY MEMBER"/>
    <property type="match status" value="1"/>
</dbReference>
<protein>
    <submittedName>
        <fullName evidence="4">DUF1619 domain-containing protein</fullName>
    </submittedName>
</protein>
<keyword evidence="1" id="KW-1133">Transmembrane helix</keyword>
<proteinExistence type="predicted"/>
<organism evidence="3 4">
    <name type="scientific">Macrostomum lignano</name>
    <dbReference type="NCBI Taxonomy" id="282301"/>
    <lineage>
        <taxon>Eukaryota</taxon>
        <taxon>Metazoa</taxon>
        <taxon>Spiralia</taxon>
        <taxon>Lophotrochozoa</taxon>
        <taxon>Platyhelminthes</taxon>
        <taxon>Rhabditophora</taxon>
        <taxon>Macrostomorpha</taxon>
        <taxon>Macrostomida</taxon>
        <taxon>Macrostomidae</taxon>
        <taxon>Macrostomum</taxon>
    </lineage>
</organism>
<dbReference type="Proteomes" id="UP000095280">
    <property type="component" value="Unplaced"/>
</dbReference>
<evidence type="ECO:0000259" key="2">
    <source>
        <dbReference type="Pfam" id="PF07773"/>
    </source>
</evidence>
<evidence type="ECO:0000313" key="3">
    <source>
        <dbReference type="Proteomes" id="UP000095280"/>
    </source>
</evidence>
<dbReference type="Pfam" id="PF07773">
    <property type="entry name" value="TCTN_DUF1619"/>
    <property type="match status" value="2"/>
</dbReference>
<feature type="domain" description="Tectonic-1-3" evidence="2">
    <location>
        <begin position="195"/>
        <end position="400"/>
    </location>
</feature>
<dbReference type="AlphaFoldDB" id="A0A1I8GC73"/>
<keyword evidence="1" id="KW-0472">Membrane</keyword>
<keyword evidence="1" id="KW-0812">Transmembrane</keyword>
<feature type="domain" description="Tectonic-1-3" evidence="2">
    <location>
        <begin position="25"/>
        <end position="179"/>
    </location>
</feature>
<dbReference type="PANTHER" id="PTHR14611:SF2">
    <property type="entry name" value="TECTONIC"/>
    <property type="match status" value="1"/>
</dbReference>
<evidence type="ECO:0000313" key="4">
    <source>
        <dbReference type="WBParaSite" id="maker-uti_cns_0001395-snap-gene-0.8-mRNA-1"/>
    </source>
</evidence>
<feature type="transmembrane region" description="Helical" evidence="1">
    <location>
        <begin position="476"/>
        <end position="495"/>
    </location>
</feature>
<evidence type="ECO:0000256" key="1">
    <source>
        <dbReference type="SAM" id="Phobius"/>
    </source>
</evidence>
<feature type="transmembrane region" description="Helical" evidence="1">
    <location>
        <begin position="557"/>
        <end position="577"/>
    </location>
</feature>
<dbReference type="WBParaSite" id="maker-uti_cns_0001395-snap-gene-0.8-mRNA-1">
    <property type="protein sequence ID" value="maker-uti_cns_0001395-snap-gene-0.8-mRNA-1"/>
    <property type="gene ID" value="maker-uti_cns_0001395-snap-gene-0.8"/>
</dbReference>
<accession>A0A1I8GC73</accession>
<dbReference type="InterPro" id="IPR040354">
    <property type="entry name" value="TCTN1-3"/>
</dbReference>
<dbReference type="InterPro" id="IPR011677">
    <property type="entry name" value="TCTN1-3_dom"/>
</dbReference>
<dbReference type="GO" id="GO:0030030">
    <property type="term" value="P:cell projection organization"/>
    <property type="evidence" value="ECO:0007669"/>
    <property type="project" value="UniProtKB-KW"/>
</dbReference>
<sequence>TSRNYYVDTSIDATSDSSVSTAVSNYGTSSAFTNPRSLGGPACSYASPALFLDSSNSSCARQVTGASCTTDSVVRLDSFVSNFRVARQPTLLNAATAYDGPELVSVTQASILCLDSAGANLSCTGVPAPSLDKTDCVNVLSELRYNIIYTHGSGITEVTYDAVLRTIPVDTAVLQKFQLSYNFSGSASADLFARSGNPGYLTGQPLLAGVANSTSRTVGPVSGPDRWRLNLPPVDANGACNDAAVGSSVGQAVLFGENIRASCRRTLSWNATRNQLISSCSSVNSAIQRSLIGLGFGGNISLAAFGNASAANSSDWLTVSVDPTSCVQPSPGQAATACTNMILGGRLELLMARAGSLSNAQSKLVAARLSCDCAAGSCTAVSDASTINFLTSYTVSFIDVTGESLEGAKQRPVYLLRLPTDFFYPLYTSRGGRVAGGSISMPLLSAAPATAGASQPRGLMTAGPKEVGSSSGLGRFGNSASFFDAFFATFFAILFTRFLSRLACFLCCFSSSFSFFFSSSVNAASGFPCSDFRILGGSGFRLCICLSCRLLLILFRLLQLAFLIFALFDFIPCVAVRDFDFNLRITVLCSCQQNTGFVRRDFPWTAFNDFLLLLCRYLTSFCVIRRLRFFGFTLGGGSRPSSQSTSSAAKLVVALLTFNSLGFTVMACRTIVKPALIYLISSRMTLNEKSSYVIRNLV</sequence>
<feature type="transmembrane region" description="Helical" evidence="1">
    <location>
        <begin position="610"/>
        <end position="627"/>
    </location>
</feature>